<feature type="transmembrane region" description="Helical" evidence="2">
    <location>
        <begin position="269"/>
        <end position="287"/>
    </location>
</feature>
<dbReference type="EMBL" id="BAABAS010000004">
    <property type="protein sequence ID" value="GAA4228219.1"/>
    <property type="molecule type" value="Genomic_DNA"/>
</dbReference>
<evidence type="ECO:0000313" key="3">
    <source>
        <dbReference type="EMBL" id="GAA4228219.1"/>
    </source>
</evidence>
<sequence>MSGKAVVTVAEPRPDRTGTGPSRPAAKRVGWIAVAVWAAGVAAAFAVGWWRRQAGLATEDPLPPLFAHARFLSWQVLPAAGVAAFSVAALPTLTRRFAWRATLLVTWATAALWAVTLAASDGLDALTRPLKAPTEYLAGLPQLSPDPLSWLATFSDRLGGYTTQVRGHPPLPMLVLWLLQQAGLGGAGWAAVLLIGSGSSAVIAIAVTVRRLAGERVARTTLPFLALAPPALWVATTMDAFFLAAGAWGTALLAMAASRKSRLGGVPAAVLGGILLGALPYLSYGLLPLYAVPLAVVVLSRPRLRVLAALACGLVVVPALLTVGGFWWLDGVRATHATYLISRGSARRSFAYYAFADFAVLGLLTGPAVAHALPATLHTIWRSPRALISGIRAPDPIPGSMTDGPAERPILPVALLVGAALLGTLALDLSGVTKGEVERIWIPYAVWIIPAAALHRPPARGWLAAQALTALALQALVLSPW</sequence>
<feature type="transmembrane region" description="Helical" evidence="2">
    <location>
        <begin position="71"/>
        <end position="90"/>
    </location>
</feature>
<name>A0ABP8BW47_9ACTN</name>
<feature type="transmembrane region" description="Helical" evidence="2">
    <location>
        <begin position="350"/>
        <end position="373"/>
    </location>
</feature>
<protein>
    <submittedName>
        <fullName evidence="3">Glycosyltransferase family 39 protein</fullName>
    </submittedName>
</protein>
<proteinExistence type="predicted"/>
<keyword evidence="2" id="KW-0812">Transmembrane</keyword>
<feature type="transmembrane region" description="Helical" evidence="2">
    <location>
        <begin position="29"/>
        <end position="51"/>
    </location>
</feature>
<organism evidence="3 4">
    <name type="scientific">Actinomadura meridiana</name>
    <dbReference type="NCBI Taxonomy" id="559626"/>
    <lineage>
        <taxon>Bacteria</taxon>
        <taxon>Bacillati</taxon>
        <taxon>Actinomycetota</taxon>
        <taxon>Actinomycetes</taxon>
        <taxon>Streptosporangiales</taxon>
        <taxon>Thermomonosporaceae</taxon>
        <taxon>Actinomadura</taxon>
    </lineage>
</organism>
<keyword evidence="4" id="KW-1185">Reference proteome</keyword>
<accession>A0ABP8BW47</accession>
<gene>
    <name evidence="3" type="ORF">GCM10022254_17770</name>
</gene>
<evidence type="ECO:0000256" key="1">
    <source>
        <dbReference type="SAM" id="MobiDB-lite"/>
    </source>
</evidence>
<keyword evidence="2" id="KW-0472">Membrane</keyword>
<evidence type="ECO:0000313" key="4">
    <source>
        <dbReference type="Proteomes" id="UP001501710"/>
    </source>
</evidence>
<reference evidence="4" key="1">
    <citation type="journal article" date="2019" name="Int. J. Syst. Evol. Microbiol.">
        <title>The Global Catalogue of Microorganisms (GCM) 10K type strain sequencing project: providing services to taxonomists for standard genome sequencing and annotation.</title>
        <authorList>
            <consortium name="The Broad Institute Genomics Platform"/>
            <consortium name="The Broad Institute Genome Sequencing Center for Infectious Disease"/>
            <person name="Wu L."/>
            <person name="Ma J."/>
        </authorList>
    </citation>
    <scope>NUCLEOTIDE SEQUENCE [LARGE SCALE GENOMIC DNA]</scope>
    <source>
        <strain evidence="4">JCM 17440</strain>
    </source>
</reference>
<feature type="transmembrane region" description="Helical" evidence="2">
    <location>
        <begin position="216"/>
        <end position="234"/>
    </location>
</feature>
<feature type="region of interest" description="Disordered" evidence="1">
    <location>
        <begin position="1"/>
        <end position="24"/>
    </location>
</feature>
<keyword evidence="2" id="KW-1133">Transmembrane helix</keyword>
<feature type="transmembrane region" description="Helical" evidence="2">
    <location>
        <begin position="307"/>
        <end position="329"/>
    </location>
</feature>
<comment type="caution">
    <text evidence="3">The sequence shown here is derived from an EMBL/GenBank/DDBJ whole genome shotgun (WGS) entry which is preliminary data.</text>
</comment>
<feature type="transmembrane region" description="Helical" evidence="2">
    <location>
        <begin position="187"/>
        <end position="209"/>
    </location>
</feature>
<feature type="transmembrane region" description="Helical" evidence="2">
    <location>
        <begin position="410"/>
        <end position="427"/>
    </location>
</feature>
<evidence type="ECO:0000256" key="2">
    <source>
        <dbReference type="SAM" id="Phobius"/>
    </source>
</evidence>
<dbReference type="Proteomes" id="UP001501710">
    <property type="component" value="Unassembled WGS sequence"/>
</dbReference>
<feature type="transmembrane region" description="Helical" evidence="2">
    <location>
        <begin position="240"/>
        <end position="257"/>
    </location>
</feature>
<feature type="transmembrane region" description="Helical" evidence="2">
    <location>
        <begin position="97"/>
        <end position="119"/>
    </location>
</feature>